<keyword evidence="1" id="KW-0812">Transmembrane</keyword>
<dbReference type="Proteomes" id="UP001597102">
    <property type="component" value="Unassembled WGS sequence"/>
</dbReference>
<proteinExistence type="predicted"/>
<reference evidence="3" key="1">
    <citation type="journal article" date="2019" name="Int. J. Syst. Evol. Microbiol.">
        <title>The Global Catalogue of Microorganisms (GCM) 10K type strain sequencing project: providing services to taxonomists for standard genome sequencing and annotation.</title>
        <authorList>
            <consortium name="The Broad Institute Genomics Platform"/>
            <consortium name="The Broad Institute Genome Sequencing Center for Infectious Disease"/>
            <person name="Wu L."/>
            <person name="Ma J."/>
        </authorList>
    </citation>
    <scope>NUCLEOTIDE SEQUENCE [LARGE SCALE GENOMIC DNA]</scope>
    <source>
        <strain evidence="3">CCUG 61697</strain>
    </source>
</reference>
<dbReference type="RefSeq" id="WP_379088155.1">
    <property type="nucleotide sequence ID" value="NZ_JBHTJO010000001.1"/>
</dbReference>
<feature type="transmembrane region" description="Helical" evidence="1">
    <location>
        <begin position="144"/>
        <end position="164"/>
    </location>
</feature>
<feature type="transmembrane region" description="Helical" evidence="1">
    <location>
        <begin position="120"/>
        <end position="138"/>
    </location>
</feature>
<gene>
    <name evidence="2" type="ORF">ACFQ2F_07755</name>
</gene>
<evidence type="ECO:0008006" key="4">
    <source>
        <dbReference type="Google" id="ProtNLM"/>
    </source>
</evidence>
<sequence length="408" mass="46021">MTAQRFTITALLSGLTLLFLAVLVMAVFREEPGSNSYVALADAFLHGQLHVNGCFDEDCAIYNGKAYVVFPPLPAIIAMPFVAIFGMDFHYFMPITLFAFAATAMLWWRIGGTLTEDRDLRMLFLLLVLFATPLIFVTLRGDHIWFFAQVWAFLFTTAALYATLISRSALLAGLFIALAFLCRQMSILYLPFLYVLLMEEERPLWHIDRAAFARGLRLIAFPVAAVAAYLAYNWVRFGSPLETGYAYLFPISMDTPGEDPGFIKHRLRELGPFALEYFPFNAFYMFFQGPHVEFTGRYLTQLKEFDNNGAALFLVTPALLFAFLARWTRAFWIGLITCAFILGVTLFYHSNGFSQYSTQRYALDWLPIMLVFVALGLKREYAPPLSILTAYSMGITLAMIAIGGLLAA</sequence>
<accession>A0ABW3J954</accession>
<feature type="transmembrane region" description="Helical" evidence="1">
    <location>
        <begin position="91"/>
        <end position="108"/>
    </location>
</feature>
<feature type="transmembrane region" description="Helical" evidence="1">
    <location>
        <begin position="361"/>
        <end position="377"/>
    </location>
</feature>
<evidence type="ECO:0000256" key="1">
    <source>
        <dbReference type="SAM" id="Phobius"/>
    </source>
</evidence>
<feature type="transmembrane region" description="Helical" evidence="1">
    <location>
        <begin position="171"/>
        <end position="196"/>
    </location>
</feature>
<feature type="transmembrane region" description="Helical" evidence="1">
    <location>
        <begin position="66"/>
        <end position="85"/>
    </location>
</feature>
<comment type="caution">
    <text evidence="2">The sequence shown here is derived from an EMBL/GenBank/DDBJ whole genome shotgun (WGS) entry which is preliminary data.</text>
</comment>
<name>A0ABW3J954_9HYPH</name>
<organism evidence="2 3">
    <name type="scientific">Methyloligella solikamskensis</name>
    <dbReference type="NCBI Taxonomy" id="1177756"/>
    <lineage>
        <taxon>Bacteria</taxon>
        <taxon>Pseudomonadati</taxon>
        <taxon>Pseudomonadota</taxon>
        <taxon>Alphaproteobacteria</taxon>
        <taxon>Hyphomicrobiales</taxon>
        <taxon>Hyphomicrobiaceae</taxon>
        <taxon>Methyloligella</taxon>
    </lineage>
</organism>
<evidence type="ECO:0000313" key="3">
    <source>
        <dbReference type="Proteomes" id="UP001597102"/>
    </source>
</evidence>
<keyword evidence="1" id="KW-0472">Membrane</keyword>
<feature type="transmembrane region" description="Helical" evidence="1">
    <location>
        <begin position="331"/>
        <end position="349"/>
    </location>
</feature>
<feature type="transmembrane region" description="Helical" evidence="1">
    <location>
        <begin position="307"/>
        <end position="325"/>
    </location>
</feature>
<keyword evidence="3" id="KW-1185">Reference proteome</keyword>
<feature type="transmembrane region" description="Helical" evidence="1">
    <location>
        <begin position="216"/>
        <end position="235"/>
    </location>
</feature>
<evidence type="ECO:0000313" key="2">
    <source>
        <dbReference type="EMBL" id="MFD0986993.1"/>
    </source>
</evidence>
<dbReference type="EMBL" id="JBHTJO010000001">
    <property type="protein sequence ID" value="MFD0986993.1"/>
    <property type="molecule type" value="Genomic_DNA"/>
</dbReference>
<keyword evidence="1" id="KW-1133">Transmembrane helix</keyword>
<protein>
    <recommendedName>
        <fullName evidence="4">Glycosyltransferase RgtA/B/C/D-like domain-containing protein</fullName>
    </recommendedName>
</protein>
<feature type="transmembrane region" description="Helical" evidence="1">
    <location>
        <begin position="389"/>
        <end position="407"/>
    </location>
</feature>
<feature type="transmembrane region" description="Helical" evidence="1">
    <location>
        <begin position="6"/>
        <end position="28"/>
    </location>
</feature>